<comment type="caution">
    <text evidence="2">The sequence shown here is derived from an EMBL/GenBank/DDBJ whole genome shotgun (WGS) entry which is preliminary data.</text>
</comment>
<dbReference type="InterPro" id="IPR016883">
    <property type="entry name" value="UCP028431"/>
</dbReference>
<reference evidence="2" key="2">
    <citation type="journal article" date="2014" name="ISME J.">
        <title>Microbial stratification in low pH oxic and suboxic macroscopic growths along an acid mine drainage.</title>
        <authorList>
            <person name="Mendez-Garcia C."/>
            <person name="Mesa V."/>
            <person name="Sprenger R.R."/>
            <person name="Richter M."/>
            <person name="Diez M.S."/>
            <person name="Solano J."/>
            <person name="Bargiela R."/>
            <person name="Golyshina O.V."/>
            <person name="Manteca A."/>
            <person name="Ramos J.L."/>
            <person name="Gallego J.R."/>
            <person name="Llorente I."/>
            <person name="Martins Dos Santos V.A."/>
            <person name="Jensen O.N."/>
            <person name="Pelaez A.I."/>
            <person name="Sanchez J."/>
            <person name="Ferrer M."/>
        </authorList>
    </citation>
    <scope>NUCLEOTIDE SEQUENCE</scope>
</reference>
<dbReference type="Pfam" id="PF10091">
    <property type="entry name" value="Glycoamylase"/>
    <property type="match status" value="1"/>
</dbReference>
<protein>
    <submittedName>
        <fullName evidence="2">Uncharacterized conserved protein UCP028431</fullName>
    </submittedName>
</protein>
<dbReference type="Gene3D" id="1.50.10.140">
    <property type="match status" value="1"/>
</dbReference>
<dbReference type="EMBL" id="AUZZ01005917">
    <property type="protein sequence ID" value="EQD47909.1"/>
    <property type="molecule type" value="Genomic_DNA"/>
</dbReference>
<sequence>MLKRSAILCAALLATLPGALLAAPIATAPQRAPFVSTLPVEHTLPPFFDQLEKRTFEFFWDTTNPANGLAPDHYPGPSFSSIAAVGFALTAYPIGVERGWVTRQQAAQRVLTTLKFFEDAPQGKAAAGDTGYKGFYYHFLDMRSGRRWQGVELSTIDTALLMAGVLFDQSYFDRDTPIEKQIRGLANTLYRRVDWPWMQAVDPPLISMGWTPRSGFLKYNYEGYDEAMILYIEALGSPTHAVQPDAWNAWTATYPKFWGDYYGREQLSFAPLFGSQYSESWIDFRGIQDAFMRGKGIDYFINSRREAESQRDYAIANPGYWTGYGKDLWGLTACDGPGNITYTDAQGVTRTFAGYAARGAGIKHTFDDGTIAPTAALGSIAFAPRIVIPMVEAMQAKYGKYIYGRYGYVDAFNPSFHDSNAVVNSGTVVPGVGWVDSERLGIDQGPILLMLENYRSGFVWRVMRKNPYIRRGLQRADFSGGWLDGKPATE</sequence>
<dbReference type="AlphaFoldDB" id="T1B502"/>
<feature type="domain" description="Glycoamylase-like" evidence="1">
    <location>
        <begin position="219"/>
        <end position="467"/>
    </location>
</feature>
<name>T1B502_9ZZZZ</name>
<evidence type="ECO:0000313" key="2">
    <source>
        <dbReference type="EMBL" id="EQD47909.1"/>
    </source>
</evidence>
<reference evidence="2" key="1">
    <citation type="submission" date="2013-08" db="EMBL/GenBank/DDBJ databases">
        <authorList>
            <person name="Mendez C."/>
            <person name="Richter M."/>
            <person name="Ferrer M."/>
            <person name="Sanchez J."/>
        </authorList>
    </citation>
    <scope>NUCLEOTIDE SEQUENCE</scope>
</reference>
<dbReference type="InterPro" id="IPR019282">
    <property type="entry name" value="Glycoamylase-like_cons_dom"/>
</dbReference>
<organism evidence="2">
    <name type="scientific">mine drainage metagenome</name>
    <dbReference type="NCBI Taxonomy" id="410659"/>
    <lineage>
        <taxon>unclassified sequences</taxon>
        <taxon>metagenomes</taxon>
        <taxon>ecological metagenomes</taxon>
    </lineage>
</organism>
<proteinExistence type="predicted"/>
<dbReference type="PIRSF" id="PIRSF028431">
    <property type="entry name" value="UCP028431"/>
    <property type="match status" value="1"/>
</dbReference>
<accession>T1B502</accession>
<gene>
    <name evidence="2" type="ORF">B2A_08229</name>
</gene>
<evidence type="ECO:0000259" key="1">
    <source>
        <dbReference type="Pfam" id="PF10091"/>
    </source>
</evidence>